<keyword evidence="1" id="KW-1133">Transmembrane helix</keyword>
<reference evidence="3 4" key="1">
    <citation type="journal article" date="2022" name="Syst. Appl. Microbiol.">
        <title>Natronocalculus amylovorans gen. nov., sp. nov., and Natranaeroarchaeum aerophilus sp. nov., dominant culturable amylolytic natronoarchaea from hypersaline soda lakes in southwestern Siberia.</title>
        <authorList>
            <person name="Sorokin D.Y."/>
            <person name="Elcheninov A.G."/>
            <person name="Khizhniak T.V."/>
            <person name="Koenen M."/>
            <person name="Bale N.J."/>
            <person name="Damste J.S.S."/>
            <person name="Kublanov I.V."/>
        </authorList>
    </citation>
    <scope>NUCLEOTIDE SEQUENCE [LARGE SCALE GENOMIC DNA]</scope>
    <source>
        <strain evidence="3 4">AArc-St1-1</strain>
    </source>
</reference>
<dbReference type="PANTHER" id="PTHR46825:SF12">
    <property type="entry name" value="PENICILLIN-BINDING PROTEIN 4"/>
    <property type="match status" value="1"/>
</dbReference>
<organism evidence="3 4">
    <name type="scientific">Natranaeroarchaeum aerophilus</name>
    <dbReference type="NCBI Taxonomy" id="2917711"/>
    <lineage>
        <taxon>Archaea</taxon>
        <taxon>Methanobacteriati</taxon>
        <taxon>Methanobacteriota</taxon>
        <taxon>Stenosarchaea group</taxon>
        <taxon>Halobacteria</taxon>
        <taxon>Halobacteriales</taxon>
        <taxon>Natronoarchaeaceae</taxon>
        <taxon>Natranaeroarchaeum</taxon>
    </lineage>
</organism>
<dbReference type="Gene3D" id="3.40.710.10">
    <property type="entry name" value="DD-peptidase/beta-lactamase superfamily"/>
    <property type="match status" value="1"/>
</dbReference>
<dbReference type="EMBL" id="JAKRVY010000001">
    <property type="protein sequence ID" value="MCL9812224.1"/>
    <property type="molecule type" value="Genomic_DNA"/>
</dbReference>
<proteinExistence type="predicted"/>
<feature type="transmembrane region" description="Helical" evidence="1">
    <location>
        <begin position="439"/>
        <end position="456"/>
    </location>
</feature>
<dbReference type="AlphaFoldDB" id="A0AAE3FPG5"/>
<accession>A0AAE3FPG5</accession>
<dbReference type="InterPro" id="IPR050491">
    <property type="entry name" value="AmpC-like"/>
</dbReference>
<dbReference type="PANTHER" id="PTHR46825">
    <property type="entry name" value="D-ALANYL-D-ALANINE-CARBOXYPEPTIDASE/ENDOPEPTIDASE AMPH"/>
    <property type="match status" value="1"/>
</dbReference>
<feature type="transmembrane region" description="Helical" evidence="1">
    <location>
        <begin position="398"/>
        <end position="418"/>
    </location>
</feature>
<dbReference type="InterPro" id="IPR001466">
    <property type="entry name" value="Beta-lactam-related"/>
</dbReference>
<evidence type="ECO:0000256" key="1">
    <source>
        <dbReference type="SAM" id="Phobius"/>
    </source>
</evidence>
<evidence type="ECO:0000313" key="4">
    <source>
        <dbReference type="Proteomes" id="UP001202674"/>
    </source>
</evidence>
<keyword evidence="1" id="KW-0812">Transmembrane</keyword>
<dbReference type="SUPFAM" id="SSF56601">
    <property type="entry name" value="beta-lactamase/transpeptidase-like"/>
    <property type="match status" value="1"/>
</dbReference>
<gene>
    <name evidence="3" type="ORF">AArcSt11_00990</name>
</gene>
<feature type="transmembrane region" description="Helical" evidence="1">
    <location>
        <begin position="468"/>
        <end position="489"/>
    </location>
</feature>
<comment type="caution">
    <text evidence="3">The sequence shown here is derived from an EMBL/GenBank/DDBJ whole genome shotgun (WGS) entry which is preliminary data.</text>
</comment>
<name>A0AAE3FPG5_9EURY</name>
<sequence>MGYSRRDYLRRSSTAAVTGITGISLLSERTTGDDEDLASVLDDRVPTLLNRYDVPGVAVAVITDGEVSWANAYGDTDRETNRPMTQDTLCRPQSITKSITAWGVMALVERGEIGLDTAVSEYIPAAQLPDSEAWDEVTVRRLLSHTAGLPEGVYTNYSAVSPVPSLEEAICGNAGTPPARPADSPGTTFRYSNPGYALLELLIEEVTGQDYAQYMETTVFEPLGMDTATFDLDEALQSGLATSHERSGEAVEPYREAPLAHGMLYATVEDIATFVAAGMPAADGREPGRDVLRPERVTQLHSKEVETTGFYRYASDAYGLGHLVETLPDGYRAVSHGGQGTGTWTWYHSVPGTGDGIVILTNSERSLRLIAAILKEWTDSRGLATISLARTYSRVETAGRIGVGVLGIAGAGLAWLLGREVRNGPRTFAPVAEHSRLKRGVVASVAVVLLVFWWGLAYPVADLFLPGLAHLLGGSLSFVAILLFLMAVFPRMIDE</sequence>
<protein>
    <submittedName>
        <fullName evidence="3">Beta-lactamase family protein</fullName>
    </submittedName>
</protein>
<dbReference type="Pfam" id="PF00144">
    <property type="entry name" value="Beta-lactamase"/>
    <property type="match status" value="1"/>
</dbReference>
<keyword evidence="4" id="KW-1185">Reference proteome</keyword>
<evidence type="ECO:0000313" key="3">
    <source>
        <dbReference type="EMBL" id="MCL9812224.1"/>
    </source>
</evidence>
<evidence type="ECO:0000259" key="2">
    <source>
        <dbReference type="Pfam" id="PF00144"/>
    </source>
</evidence>
<keyword evidence="1" id="KW-0472">Membrane</keyword>
<dbReference type="Proteomes" id="UP001202674">
    <property type="component" value="Unassembled WGS sequence"/>
</dbReference>
<dbReference type="InterPro" id="IPR012338">
    <property type="entry name" value="Beta-lactam/transpept-like"/>
</dbReference>
<feature type="domain" description="Beta-lactamase-related" evidence="2">
    <location>
        <begin position="42"/>
        <end position="366"/>
    </location>
</feature>
<dbReference type="RefSeq" id="WP_250593755.1">
    <property type="nucleotide sequence ID" value="NZ_JAKRVY010000001.1"/>
</dbReference>